<reference evidence="1 2" key="1">
    <citation type="submission" date="2021-01" db="EMBL/GenBank/DDBJ databases">
        <title>Whole genome shotgun sequence of Asanoa siamensis NBRC 107932.</title>
        <authorList>
            <person name="Komaki H."/>
            <person name="Tamura T."/>
        </authorList>
    </citation>
    <scope>NUCLEOTIDE SEQUENCE [LARGE SCALE GENOMIC DNA]</scope>
    <source>
        <strain evidence="1 2">NBRC 107932</strain>
    </source>
</reference>
<proteinExistence type="predicted"/>
<comment type="caution">
    <text evidence="1">The sequence shown here is derived from an EMBL/GenBank/DDBJ whole genome shotgun (WGS) entry which is preliminary data.</text>
</comment>
<organism evidence="1 2">
    <name type="scientific">Asanoa siamensis</name>
    <dbReference type="NCBI Taxonomy" id="926357"/>
    <lineage>
        <taxon>Bacteria</taxon>
        <taxon>Bacillati</taxon>
        <taxon>Actinomycetota</taxon>
        <taxon>Actinomycetes</taxon>
        <taxon>Micromonosporales</taxon>
        <taxon>Micromonosporaceae</taxon>
        <taxon>Asanoa</taxon>
    </lineage>
</organism>
<gene>
    <name evidence="1" type="ORF">Asi02nite_20080</name>
</gene>
<evidence type="ECO:0000313" key="2">
    <source>
        <dbReference type="Proteomes" id="UP000604117"/>
    </source>
</evidence>
<accession>A0ABQ4CMH8</accession>
<protein>
    <submittedName>
        <fullName evidence="1">Uncharacterized protein</fullName>
    </submittedName>
</protein>
<evidence type="ECO:0000313" key="1">
    <source>
        <dbReference type="EMBL" id="GIF72490.1"/>
    </source>
</evidence>
<dbReference type="RefSeq" id="WP_203712000.1">
    <property type="nucleotide sequence ID" value="NZ_BONE01000012.1"/>
</dbReference>
<sequence>MDSGAGRFGELKLLGMPFEIDPASDARIRAAAAELEADATPEWESEPGQLAATITLVDSRDDGLALTLVVADDGPTRLEVAAAVEVDCWCVKNHGLHQVERHEWLVGTPDALADGFVAAVRQVTRWLASAPRDTAPWRERAGLPGPQP</sequence>
<name>A0ABQ4CMH8_9ACTN</name>
<keyword evidence="2" id="KW-1185">Reference proteome</keyword>
<dbReference type="Proteomes" id="UP000604117">
    <property type="component" value="Unassembled WGS sequence"/>
</dbReference>
<dbReference type="EMBL" id="BONE01000012">
    <property type="protein sequence ID" value="GIF72490.1"/>
    <property type="molecule type" value="Genomic_DNA"/>
</dbReference>